<reference evidence="2" key="1">
    <citation type="submission" date="2021-01" db="EMBL/GenBank/DDBJ databases">
        <title>Whole genome shotgun sequence of Virgisporangium aliadipatigenens NBRC 105644.</title>
        <authorList>
            <person name="Komaki H."/>
            <person name="Tamura T."/>
        </authorList>
    </citation>
    <scope>NUCLEOTIDE SEQUENCE</scope>
    <source>
        <strain evidence="2">NBRC 105644</strain>
    </source>
</reference>
<accession>A0A8J3YVW8</accession>
<feature type="transmembrane region" description="Helical" evidence="1">
    <location>
        <begin position="51"/>
        <end position="71"/>
    </location>
</feature>
<comment type="caution">
    <text evidence="2">The sequence shown here is derived from an EMBL/GenBank/DDBJ whole genome shotgun (WGS) entry which is preliminary data.</text>
</comment>
<evidence type="ECO:0000313" key="3">
    <source>
        <dbReference type="Proteomes" id="UP000619260"/>
    </source>
</evidence>
<feature type="transmembrane region" description="Helical" evidence="1">
    <location>
        <begin position="28"/>
        <end position="45"/>
    </location>
</feature>
<keyword evidence="1" id="KW-0812">Transmembrane</keyword>
<dbReference type="InterPro" id="IPR016566">
    <property type="entry name" value="UCP010219"/>
</dbReference>
<evidence type="ECO:0000256" key="1">
    <source>
        <dbReference type="SAM" id="Phobius"/>
    </source>
</evidence>
<dbReference type="EMBL" id="BOPF01000051">
    <property type="protein sequence ID" value="GIJ51632.1"/>
    <property type="molecule type" value="Genomic_DNA"/>
</dbReference>
<feature type="transmembrane region" description="Helical" evidence="1">
    <location>
        <begin position="78"/>
        <end position="95"/>
    </location>
</feature>
<organism evidence="2 3">
    <name type="scientific">Virgisporangium aliadipatigenens</name>
    <dbReference type="NCBI Taxonomy" id="741659"/>
    <lineage>
        <taxon>Bacteria</taxon>
        <taxon>Bacillati</taxon>
        <taxon>Actinomycetota</taxon>
        <taxon>Actinomycetes</taxon>
        <taxon>Micromonosporales</taxon>
        <taxon>Micromonosporaceae</taxon>
        <taxon>Virgisporangium</taxon>
    </lineage>
</organism>
<feature type="transmembrane region" description="Helical" evidence="1">
    <location>
        <begin position="115"/>
        <end position="137"/>
    </location>
</feature>
<protein>
    <recommendedName>
        <fullName evidence="4">DUF3159 domain-containing protein</fullName>
    </recommendedName>
</protein>
<dbReference type="RefSeq" id="WP_203905024.1">
    <property type="nucleotide sequence ID" value="NZ_BOPF01000051.1"/>
</dbReference>
<keyword evidence="1" id="KW-1133">Transmembrane helix</keyword>
<sequence length="222" mass="23666">MAAEPVHAPDRSESLAALLGGRRGAVDATLPAVAFGLGWVLWGLAQPGEPAIVAGSVAALVVGAAVAAWRWRRGATPRAVVLGLAAVAVGALIAIRTGRASDFFLLQLLSNAASAAAWAVSILFRWPLLGVVVGGLLGQKFRWRRDPALLRAYRWASWVWVGQYLVRVAVFAPLWLADRALALTVARVALAWPLVAACLAVSWWVFKRTLPADHPGIRHPQV</sequence>
<dbReference type="Pfam" id="PF11361">
    <property type="entry name" value="DUF3159"/>
    <property type="match status" value="1"/>
</dbReference>
<keyword evidence="3" id="KW-1185">Reference proteome</keyword>
<proteinExistence type="predicted"/>
<feature type="transmembrane region" description="Helical" evidence="1">
    <location>
        <begin position="189"/>
        <end position="206"/>
    </location>
</feature>
<evidence type="ECO:0008006" key="4">
    <source>
        <dbReference type="Google" id="ProtNLM"/>
    </source>
</evidence>
<keyword evidence="1" id="KW-0472">Membrane</keyword>
<dbReference type="AlphaFoldDB" id="A0A8J3YVW8"/>
<dbReference type="Proteomes" id="UP000619260">
    <property type="component" value="Unassembled WGS sequence"/>
</dbReference>
<name>A0A8J3YVW8_9ACTN</name>
<gene>
    <name evidence="2" type="ORF">Val02_85180</name>
</gene>
<feature type="transmembrane region" description="Helical" evidence="1">
    <location>
        <begin position="158"/>
        <end position="177"/>
    </location>
</feature>
<evidence type="ECO:0000313" key="2">
    <source>
        <dbReference type="EMBL" id="GIJ51632.1"/>
    </source>
</evidence>